<feature type="non-terminal residue" evidence="1">
    <location>
        <position position="123"/>
    </location>
</feature>
<proteinExistence type="predicted"/>
<evidence type="ECO:0000313" key="1">
    <source>
        <dbReference type="EMBL" id="GAH47228.1"/>
    </source>
</evidence>
<evidence type="ECO:0008006" key="2">
    <source>
        <dbReference type="Google" id="ProtNLM"/>
    </source>
</evidence>
<dbReference type="AlphaFoldDB" id="X1HPK3"/>
<gene>
    <name evidence="1" type="ORF">S03H2_15300</name>
</gene>
<dbReference type="EMBL" id="BARU01007769">
    <property type="protein sequence ID" value="GAH47228.1"/>
    <property type="molecule type" value="Genomic_DNA"/>
</dbReference>
<dbReference type="InterPro" id="IPR029058">
    <property type="entry name" value="AB_hydrolase_fold"/>
</dbReference>
<name>X1HPK3_9ZZZZ</name>
<accession>X1HPK3</accession>
<dbReference type="SUPFAM" id="SSF53474">
    <property type="entry name" value="alpha/beta-Hydrolases"/>
    <property type="match status" value="1"/>
</dbReference>
<comment type="caution">
    <text evidence="1">The sequence shown here is derived from an EMBL/GenBank/DDBJ whole genome shotgun (WGS) entry which is preliminary data.</text>
</comment>
<protein>
    <recommendedName>
        <fullName evidence="2">AB hydrolase-1 domain-containing protein</fullName>
    </recommendedName>
</protein>
<sequence length="123" mass="14006">MSKQERIDKHLVSEFEKIAKGQYFKTSDGAEVKILTTKAPKETSIGYTLLLIPGWGSVILGWDQLLMEVINDLDILYIESREKGSFRLSENKTVNNISRLALDVKEIVEHLKIDQDRLVTLTS</sequence>
<organism evidence="1">
    <name type="scientific">marine sediment metagenome</name>
    <dbReference type="NCBI Taxonomy" id="412755"/>
    <lineage>
        <taxon>unclassified sequences</taxon>
        <taxon>metagenomes</taxon>
        <taxon>ecological metagenomes</taxon>
    </lineage>
</organism>
<reference evidence="1" key="1">
    <citation type="journal article" date="2014" name="Front. Microbiol.">
        <title>High frequency of phylogenetically diverse reductive dehalogenase-homologous genes in deep subseafloor sedimentary metagenomes.</title>
        <authorList>
            <person name="Kawai M."/>
            <person name="Futagami T."/>
            <person name="Toyoda A."/>
            <person name="Takaki Y."/>
            <person name="Nishi S."/>
            <person name="Hori S."/>
            <person name="Arai W."/>
            <person name="Tsubouchi T."/>
            <person name="Morono Y."/>
            <person name="Uchiyama I."/>
            <person name="Ito T."/>
            <person name="Fujiyama A."/>
            <person name="Inagaki F."/>
            <person name="Takami H."/>
        </authorList>
    </citation>
    <scope>NUCLEOTIDE SEQUENCE</scope>
    <source>
        <strain evidence="1">Expedition CK06-06</strain>
    </source>
</reference>